<dbReference type="InterPro" id="IPR050300">
    <property type="entry name" value="GDXG_lipolytic_enzyme"/>
</dbReference>
<comment type="caution">
    <text evidence="3">The sequence shown here is derived from an EMBL/GenBank/DDBJ whole genome shotgun (WGS) entry which is preliminary data.</text>
</comment>
<gene>
    <name evidence="3" type="ORF">TRAPUB_5733</name>
</gene>
<dbReference type="ESTHER" id="trapu-a0a1m2v7m7">
    <property type="family name" value="Hormone-sensitive_lipase_like"/>
</dbReference>
<keyword evidence="4" id="KW-1185">Reference proteome</keyword>
<dbReference type="STRING" id="154538.A0A1M2V7M7"/>
<accession>A0A1M2V7M7</accession>
<evidence type="ECO:0000259" key="2">
    <source>
        <dbReference type="Pfam" id="PF07859"/>
    </source>
</evidence>
<dbReference type="SUPFAM" id="SSF53474">
    <property type="entry name" value="alpha/beta-Hydrolases"/>
    <property type="match status" value="1"/>
</dbReference>
<dbReference type="OrthoDB" id="408631at2759"/>
<name>A0A1M2V7M7_TRAPU</name>
<evidence type="ECO:0000256" key="1">
    <source>
        <dbReference type="ARBA" id="ARBA00022801"/>
    </source>
</evidence>
<protein>
    <submittedName>
        <fullName evidence="3">AB hydrolase superfamily protein B1A11.02</fullName>
    </submittedName>
</protein>
<organism evidence="3 4">
    <name type="scientific">Trametes pubescens</name>
    <name type="common">White-rot fungus</name>
    <dbReference type="NCBI Taxonomy" id="154538"/>
    <lineage>
        <taxon>Eukaryota</taxon>
        <taxon>Fungi</taxon>
        <taxon>Dikarya</taxon>
        <taxon>Basidiomycota</taxon>
        <taxon>Agaricomycotina</taxon>
        <taxon>Agaricomycetes</taxon>
        <taxon>Polyporales</taxon>
        <taxon>Polyporaceae</taxon>
        <taxon>Trametes</taxon>
    </lineage>
</organism>
<dbReference type="InterPro" id="IPR029058">
    <property type="entry name" value="AB_hydrolase_fold"/>
</dbReference>
<dbReference type="PANTHER" id="PTHR48081:SF8">
    <property type="entry name" value="ALPHA_BETA HYDROLASE FOLD-3 DOMAIN-CONTAINING PROTEIN-RELATED"/>
    <property type="match status" value="1"/>
</dbReference>
<dbReference type="EMBL" id="MNAD01001603">
    <property type="protein sequence ID" value="OJT03608.1"/>
    <property type="molecule type" value="Genomic_DNA"/>
</dbReference>
<evidence type="ECO:0000313" key="4">
    <source>
        <dbReference type="Proteomes" id="UP000184267"/>
    </source>
</evidence>
<dbReference type="Pfam" id="PF07859">
    <property type="entry name" value="Abhydrolase_3"/>
    <property type="match status" value="1"/>
</dbReference>
<dbReference type="PANTHER" id="PTHR48081">
    <property type="entry name" value="AB HYDROLASE SUPERFAMILY PROTEIN C4A8.06C"/>
    <property type="match status" value="1"/>
</dbReference>
<keyword evidence="1 3" id="KW-0378">Hydrolase</keyword>
<dbReference type="AlphaFoldDB" id="A0A1M2V7M7"/>
<evidence type="ECO:0000313" key="3">
    <source>
        <dbReference type="EMBL" id="OJT03608.1"/>
    </source>
</evidence>
<dbReference type="GO" id="GO:0016787">
    <property type="term" value="F:hydrolase activity"/>
    <property type="evidence" value="ECO:0007669"/>
    <property type="project" value="UniProtKB-KW"/>
</dbReference>
<sequence length="338" mass="36878">MDSEFLAAFANDVRFQAGVSLGASTDSDKSPMDLAREQARGLVDASKVYHAAKLPPASAYQVQDKTIPVEGGTICLRCLIPTGIEDGVGLPVLVWFHSGGWIVGDLDQDDSHLRSICVELQLCVVNVDYRLAPEHPFPTGVNDAYTAVKWVADNTDTLRVSLFKGFVLGGDSAGANMATVCAHLARDDPFFEGREPTGQLLREPSVVQEEVYPAEYKAELLSMEEFKDGPLLNRDTLKQCRALLQAPPADPRISPLLFATHAGVPRAFVTYNGADPLRDDGRLFARVLREAGVPTKEIMYPGVPHGFHYSFPDIALGRKADQDIRDGLRWLLADGVSE</sequence>
<dbReference type="Gene3D" id="3.40.50.1820">
    <property type="entry name" value="alpha/beta hydrolase"/>
    <property type="match status" value="1"/>
</dbReference>
<reference evidence="3 4" key="1">
    <citation type="submission" date="2016-10" db="EMBL/GenBank/DDBJ databases">
        <title>Genome sequence of the basidiomycete white-rot fungus Trametes pubescens.</title>
        <authorList>
            <person name="Makela M.R."/>
            <person name="Granchi Z."/>
            <person name="Peng M."/>
            <person name="De Vries R.P."/>
            <person name="Grigoriev I."/>
            <person name="Riley R."/>
            <person name="Hilden K."/>
        </authorList>
    </citation>
    <scope>NUCLEOTIDE SEQUENCE [LARGE SCALE GENOMIC DNA]</scope>
    <source>
        <strain evidence="3 4">FBCC735</strain>
    </source>
</reference>
<dbReference type="InterPro" id="IPR013094">
    <property type="entry name" value="AB_hydrolase_3"/>
</dbReference>
<proteinExistence type="predicted"/>
<feature type="domain" description="Alpha/beta hydrolase fold-3" evidence="2">
    <location>
        <begin position="93"/>
        <end position="308"/>
    </location>
</feature>
<dbReference type="OMA" id="PCRDEAI"/>
<dbReference type="Proteomes" id="UP000184267">
    <property type="component" value="Unassembled WGS sequence"/>
</dbReference>